<dbReference type="EMBL" id="GL883127">
    <property type="protein sequence ID" value="EGG03006.1"/>
    <property type="molecule type" value="Genomic_DNA"/>
</dbReference>
<evidence type="ECO:0008006" key="11">
    <source>
        <dbReference type="Google" id="ProtNLM"/>
    </source>
</evidence>
<feature type="domain" description="Peptidase M24 C-terminal" evidence="8">
    <location>
        <begin position="554"/>
        <end position="616"/>
    </location>
</feature>
<dbReference type="RefSeq" id="XP_007413799.1">
    <property type="nucleotide sequence ID" value="XM_007413737.1"/>
</dbReference>
<evidence type="ECO:0000259" key="8">
    <source>
        <dbReference type="Pfam" id="PF16188"/>
    </source>
</evidence>
<feature type="domain" description="Creatinase N-terminal" evidence="7">
    <location>
        <begin position="17"/>
        <end position="147"/>
    </location>
</feature>
<dbReference type="FunFam" id="3.40.350.10:FF:000003">
    <property type="entry name" value="Xaa-pro aminopeptidase P"/>
    <property type="match status" value="1"/>
</dbReference>
<dbReference type="PANTHER" id="PTHR43763">
    <property type="entry name" value="XAA-PRO AMINOPEPTIDASE 1"/>
    <property type="match status" value="1"/>
</dbReference>
<dbReference type="Pfam" id="PF00557">
    <property type="entry name" value="Peptidase_M24"/>
    <property type="match status" value="1"/>
</dbReference>
<protein>
    <recommendedName>
        <fullName evidence="11">Xaa-Pro aminopeptidase P</fullName>
    </recommendedName>
</protein>
<reference evidence="10" key="1">
    <citation type="journal article" date="2011" name="Proc. Natl. Acad. Sci. U.S.A.">
        <title>Obligate biotrophy features unraveled by the genomic analysis of rust fungi.</title>
        <authorList>
            <person name="Duplessis S."/>
            <person name="Cuomo C.A."/>
            <person name="Lin Y.-C."/>
            <person name="Aerts A."/>
            <person name="Tisserant E."/>
            <person name="Veneault-Fourrey C."/>
            <person name="Joly D.L."/>
            <person name="Hacquard S."/>
            <person name="Amselem J."/>
            <person name="Cantarel B.L."/>
            <person name="Chiu R."/>
            <person name="Coutinho P.M."/>
            <person name="Feau N."/>
            <person name="Field M."/>
            <person name="Frey P."/>
            <person name="Gelhaye E."/>
            <person name="Goldberg J."/>
            <person name="Grabherr M.G."/>
            <person name="Kodira C.D."/>
            <person name="Kohler A."/>
            <person name="Kuees U."/>
            <person name="Lindquist E.A."/>
            <person name="Lucas S.M."/>
            <person name="Mago R."/>
            <person name="Mauceli E."/>
            <person name="Morin E."/>
            <person name="Murat C."/>
            <person name="Pangilinan J.L."/>
            <person name="Park R."/>
            <person name="Pearson M."/>
            <person name="Quesneville H."/>
            <person name="Rouhier N."/>
            <person name="Sakthikumar S."/>
            <person name="Salamov A.A."/>
            <person name="Schmutz J."/>
            <person name="Selles B."/>
            <person name="Shapiro H."/>
            <person name="Tanguay P."/>
            <person name="Tuskan G.A."/>
            <person name="Henrissat B."/>
            <person name="Van de Peer Y."/>
            <person name="Rouze P."/>
            <person name="Ellis J.G."/>
            <person name="Dodds P.N."/>
            <person name="Schein J.E."/>
            <person name="Zhong S."/>
            <person name="Hamelin R.C."/>
            <person name="Grigoriev I.V."/>
            <person name="Szabo L.J."/>
            <person name="Martin F."/>
        </authorList>
    </citation>
    <scope>NUCLEOTIDE SEQUENCE [LARGE SCALE GENOMIC DNA]</scope>
    <source>
        <strain evidence="10">98AG31 / pathotype 3-4-7</strain>
    </source>
</reference>
<evidence type="ECO:0000259" key="6">
    <source>
        <dbReference type="Pfam" id="PF00557"/>
    </source>
</evidence>
<dbReference type="InterPro" id="IPR033740">
    <property type="entry name" value="Pept_M24B"/>
</dbReference>
<dbReference type="InterPro" id="IPR036005">
    <property type="entry name" value="Creatinase/aminopeptidase-like"/>
</dbReference>
<dbReference type="InterPro" id="IPR029149">
    <property type="entry name" value="Creatin/AminoP/Spt16_N"/>
</dbReference>
<evidence type="ECO:0000313" key="9">
    <source>
        <dbReference type="EMBL" id="EGG03006.1"/>
    </source>
</evidence>
<dbReference type="HOGENOM" id="CLU_011781_2_3_1"/>
<dbReference type="InterPro" id="IPR000994">
    <property type="entry name" value="Pept_M24"/>
</dbReference>
<dbReference type="GO" id="GO:0005737">
    <property type="term" value="C:cytoplasm"/>
    <property type="evidence" value="ECO:0007669"/>
    <property type="project" value="UniProtKB-ARBA"/>
</dbReference>
<dbReference type="eggNOG" id="KOG2413">
    <property type="taxonomic scope" value="Eukaryota"/>
</dbReference>
<dbReference type="AlphaFoldDB" id="F4RXD1"/>
<dbReference type="KEGG" id="mlr:MELLADRAFT_75390"/>
<dbReference type="CDD" id="cd01085">
    <property type="entry name" value="APP"/>
    <property type="match status" value="1"/>
</dbReference>
<dbReference type="Pfam" id="PF01321">
    <property type="entry name" value="Creatinase_N"/>
    <property type="match status" value="1"/>
</dbReference>
<keyword evidence="5" id="KW-0464">Manganese</keyword>
<name>F4RXD1_MELLP</name>
<evidence type="ECO:0000256" key="1">
    <source>
        <dbReference type="ARBA" id="ARBA00001936"/>
    </source>
</evidence>
<dbReference type="Gene3D" id="3.40.350.10">
    <property type="entry name" value="Creatinase/prolidase N-terminal domain"/>
    <property type="match status" value="2"/>
</dbReference>
<dbReference type="GO" id="GO:0046872">
    <property type="term" value="F:metal ion binding"/>
    <property type="evidence" value="ECO:0007669"/>
    <property type="project" value="UniProtKB-KW"/>
</dbReference>
<dbReference type="FunFam" id="3.90.230.10:FF:000007">
    <property type="entry name" value="Xaa-Pro aminopeptidase P"/>
    <property type="match status" value="1"/>
</dbReference>
<comment type="similarity">
    <text evidence="2">Belongs to the peptidase M24B family.</text>
</comment>
<dbReference type="STRING" id="747676.F4RXD1"/>
<dbReference type="SUPFAM" id="SSF55920">
    <property type="entry name" value="Creatinase/aminopeptidase"/>
    <property type="match status" value="1"/>
</dbReference>
<dbReference type="GO" id="GO:0070006">
    <property type="term" value="F:metalloaminopeptidase activity"/>
    <property type="evidence" value="ECO:0007669"/>
    <property type="project" value="InterPro"/>
</dbReference>
<keyword evidence="10" id="KW-1185">Reference proteome</keyword>
<comment type="cofactor">
    <cofactor evidence="1">
        <name>Mn(2+)</name>
        <dbReference type="ChEBI" id="CHEBI:29035"/>
    </cofactor>
</comment>
<evidence type="ECO:0000256" key="5">
    <source>
        <dbReference type="ARBA" id="ARBA00023211"/>
    </source>
</evidence>
<sequence length="616" mass="69060">MPSPILAGPSDRSKELKYVRDLMKKHNVEIYIVPTEDAHGSEYIAPTDARREYITGFTGSAGTALILASKPQSLLFTDGRYFNQASKQLDPSHWTLMKQGLPGVPTWQEYVVQCAASHKAEHGQSLSIGLDPTLVNIQDAADLALRLQPHSGRLVSLRENLIDEQWGSSKPKRPHQPVIHLSEQLAGQSSQSKIAAVRQRINDLPGVDRVAGILISALDEVAWLLNLRGSDIAFNPVFFSYAWVGATEGVTLFISQNQINSEIGCYLEELGVELEDYESSKVVLSNKSSLAVEDALGGPDFIHSMRSPIQDLKAIKNETEIDGFRNAHIRDGAALVAYFAWLEDQLSRSQSTPLTEYSAALELEATRKRMGGEYYRGLSFDTISSTGKNAAVIHYKPDEYKSDVIRQDQIYLCDSGAQYMDGTTDVTRTLHFGTPSEEEIRAFTRVLQGHICIDRMVFPENTTGYRLDSFARQFLWRDGLDYRHGTGHGVGHFLNVHEGPQGIGTRKSCDEVRLEAGMTLSNEPGFYKDDQFGVRIESVVVVKVVDTPHQFGGKYFGFENFTLCPIQTKLVDLKLLDRHEVKWLNDYHHTVYEKLKPLLKDNQLALKWLKKECRPV</sequence>
<dbReference type="MEROPS" id="M24.009"/>
<dbReference type="SUPFAM" id="SSF53092">
    <property type="entry name" value="Creatinase/prolidase N-terminal domain"/>
    <property type="match status" value="1"/>
</dbReference>
<evidence type="ECO:0000256" key="4">
    <source>
        <dbReference type="ARBA" id="ARBA00022801"/>
    </source>
</evidence>
<dbReference type="InterPro" id="IPR000587">
    <property type="entry name" value="Creatinase_N"/>
</dbReference>
<evidence type="ECO:0000313" key="10">
    <source>
        <dbReference type="Proteomes" id="UP000001072"/>
    </source>
</evidence>
<accession>F4RXD1</accession>
<dbReference type="Proteomes" id="UP000001072">
    <property type="component" value="Unassembled WGS sequence"/>
</dbReference>
<dbReference type="Pfam" id="PF16189">
    <property type="entry name" value="Creatinase_N_2"/>
    <property type="match status" value="1"/>
</dbReference>
<dbReference type="PANTHER" id="PTHR43763:SF6">
    <property type="entry name" value="XAA-PRO AMINOPEPTIDASE 1"/>
    <property type="match status" value="1"/>
</dbReference>
<dbReference type="GeneID" id="18932649"/>
<dbReference type="InParanoid" id="F4RXD1"/>
<evidence type="ECO:0000256" key="2">
    <source>
        <dbReference type="ARBA" id="ARBA00008766"/>
    </source>
</evidence>
<keyword evidence="3" id="KW-0479">Metal-binding</keyword>
<dbReference type="InterPro" id="IPR050422">
    <property type="entry name" value="X-Pro_aminopeptidase_P"/>
</dbReference>
<gene>
    <name evidence="9" type="ORF">MELLADRAFT_75390</name>
</gene>
<dbReference type="OrthoDB" id="9995434at2759"/>
<dbReference type="FunCoup" id="F4RXD1">
    <property type="interactions" value="385"/>
</dbReference>
<evidence type="ECO:0000256" key="3">
    <source>
        <dbReference type="ARBA" id="ARBA00022723"/>
    </source>
</evidence>
<dbReference type="Pfam" id="PF16188">
    <property type="entry name" value="Peptidase_M24_C"/>
    <property type="match status" value="1"/>
</dbReference>
<evidence type="ECO:0000259" key="7">
    <source>
        <dbReference type="Pfam" id="PF01321"/>
    </source>
</evidence>
<feature type="domain" description="Peptidase M24" evidence="6">
    <location>
        <begin position="323"/>
        <end position="543"/>
    </location>
</feature>
<organism evidence="10">
    <name type="scientific">Melampsora larici-populina (strain 98AG31 / pathotype 3-4-7)</name>
    <name type="common">Poplar leaf rust fungus</name>
    <dbReference type="NCBI Taxonomy" id="747676"/>
    <lineage>
        <taxon>Eukaryota</taxon>
        <taxon>Fungi</taxon>
        <taxon>Dikarya</taxon>
        <taxon>Basidiomycota</taxon>
        <taxon>Pucciniomycotina</taxon>
        <taxon>Pucciniomycetes</taxon>
        <taxon>Pucciniales</taxon>
        <taxon>Melampsoraceae</taxon>
        <taxon>Melampsora</taxon>
    </lineage>
</organism>
<dbReference type="Gene3D" id="3.90.230.10">
    <property type="entry name" value="Creatinase/methionine aminopeptidase superfamily"/>
    <property type="match status" value="1"/>
</dbReference>
<proteinExistence type="inferred from homology"/>
<dbReference type="InterPro" id="IPR032416">
    <property type="entry name" value="Peptidase_M24_C"/>
</dbReference>
<keyword evidence="4" id="KW-0378">Hydrolase</keyword>
<dbReference type="VEuPathDB" id="FungiDB:MELLADRAFT_75390"/>